<name>A0AAV4DJB2_9GAST</name>
<feature type="transmembrane region" description="Helical" evidence="1">
    <location>
        <begin position="293"/>
        <end position="315"/>
    </location>
</feature>
<keyword evidence="3" id="KW-1185">Reference proteome</keyword>
<dbReference type="AlphaFoldDB" id="A0AAV4DJB2"/>
<accession>A0AAV4DJB2</accession>
<sequence>MSISKTGAINVRLFKSGRPSAMLPWSHAHCPIPHHNNLSIPSELEGSANAESDQQDVCSVTCQGRYFKAQSDGLCKTQHSALLAIADDGSSPLCPAAMRGLANFLMCGLKSQVETLSHADLKSQSVSVMFDASTNKKLYVVEINLALLSITDQIFSFLRGDAIRNIYHVALLMKSFENYRSSRVLCSRQNLSDQNSALRVIHTSSIESYLHKIKSDIALSEGMEELRGPIVDRQNTTTVCLTTVHIAKNVKPDYLYCMEDPVRERDTTLLHGFRNSPCFSLVKNLEVPRGSNGAVIVMKSTGSFLMWTILIIVLVKATQLP</sequence>
<comment type="caution">
    <text evidence="2">The sequence shown here is derived from an EMBL/GenBank/DDBJ whole genome shotgun (WGS) entry which is preliminary data.</text>
</comment>
<evidence type="ECO:0000256" key="1">
    <source>
        <dbReference type="SAM" id="Phobius"/>
    </source>
</evidence>
<gene>
    <name evidence="2" type="ORF">PoB_007087800</name>
</gene>
<dbReference type="EMBL" id="BLXT01007949">
    <property type="protein sequence ID" value="GFO44373.1"/>
    <property type="molecule type" value="Genomic_DNA"/>
</dbReference>
<evidence type="ECO:0000313" key="3">
    <source>
        <dbReference type="Proteomes" id="UP000735302"/>
    </source>
</evidence>
<proteinExistence type="predicted"/>
<dbReference type="Proteomes" id="UP000735302">
    <property type="component" value="Unassembled WGS sequence"/>
</dbReference>
<organism evidence="2 3">
    <name type="scientific">Plakobranchus ocellatus</name>
    <dbReference type="NCBI Taxonomy" id="259542"/>
    <lineage>
        <taxon>Eukaryota</taxon>
        <taxon>Metazoa</taxon>
        <taxon>Spiralia</taxon>
        <taxon>Lophotrochozoa</taxon>
        <taxon>Mollusca</taxon>
        <taxon>Gastropoda</taxon>
        <taxon>Heterobranchia</taxon>
        <taxon>Euthyneura</taxon>
        <taxon>Panpulmonata</taxon>
        <taxon>Sacoglossa</taxon>
        <taxon>Placobranchoidea</taxon>
        <taxon>Plakobranchidae</taxon>
        <taxon>Plakobranchus</taxon>
    </lineage>
</organism>
<keyword evidence="1" id="KW-0812">Transmembrane</keyword>
<protein>
    <submittedName>
        <fullName evidence="2">Uncharacterized protein</fullName>
    </submittedName>
</protein>
<keyword evidence="1" id="KW-1133">Transmembrane helix</keyword>
<reference evidence="2 3" key="1">
    <citation type="journal article" date="2021" name="Elife">
        <title>Chloroplast acquisition without the gene transfer in kleptoplastic sea slugs, Plakobranchus ocellatus.</title>
        <authorList>
            <person name="Maeda T."/>
            <person name="Takahashi S."/>
            <person name="Yoshida T."/>
            <person name="Shimamura S."/>
            <person name="Takaki Y."/>
            <person name="Nagai Y."/>
            <person name="Toyoda A."/>
            <person name="Suzuki Y."/>
            <person name="Arimoto A."/>
            <person name="Ishii H."/>
            <person name="Satoh N."/>
            <person name="Nishiyama T."/>
            <person name="Hasebe M."/>
            <person name="Maruyama T."/>
            <person name="Minagawa J."/>
            <person name="Obokata J."/>
            <person name="Shigenobu S."/>
        </authorList>
    </citation>
    <scope>NUCLEOTIDE SEQUENCE [LARGE SCALE GENOMIC DNA]</scope>
</reference>
<keyword evidence="1" id="KW-0472">Membrane</keyword>
<evidence type="ECO:0000313" key="2">
    <source>
        <dbReference type="EMBL" id="GFO44373.1"/>
    </source>
</evidence>